<feature type="region of interest" description="Disordered" evidence="2">
    <location>
        <begin position="663"/>
        <end position="714"/>
    </location>
</feature>
<feature type="region of interest" description="Disordered" evidence="2">
    <location>
        <begin position="876"/>
        <end position="921"/>
    </location>
</feature>
<proteinExistence type="predicted"/>
<evidence type="ECO:0000256" key="1">
    <source>
        <dbReference type="SAM" id="Coils"/>
    </source>
</evidence>
<feature type="compositionally biased region" description="Polar residues" evidence="2">
    <location>
        <begin position="683"/>
        <end position="697"/>
    </location>
</feature>
<feature type="compositionally biased region" description="Basic and acidic residues" evidence="2">
    <location>
        <begin position="90"/>
        <end position="104"/>
    </location>
</feature>
<feature type="compositionally biased region" description="Polar residues" evidence="2">
    <location>
        <begin position="452"/>
        <end position="469"/>
    </location>
</feature>
<evidence type="ECO:0000313" key="3">
    <source>
        <dbReference type="EMBL" id="KAJ9604090.1"/>
    </source>
</evidence>
<feature type="region of interest" description="Disordered" evidence="2">
    <location>
        <begin position="182"/>
        <end position="203"/>
    </location>
</feature>
<feature type="compositionally biased region" description="Low complexity" evidence="2">
    <location>
        <begin position="417"/>
        <end position="433"/>
    </location>
</feature>
<feature type="compositionally biased region" description="Polar residues" evidence="2">
    <location>
        <begin position="389"/>
        <end position="404"/>
    </location>
</feature>
<dbReference type="AlphaFoldDB" id="A0AA38WZN7"/>
<feature type="coiled-coil region" evidence="1">
    <location>
        <begin position="246"/>
        <end position="347"/>
    </location>
</feature>
<organism evidence="3 4">
    <name type="scientific">Cladophialophora chaetospira</name>
    <dbReference type="NCBI Taxonomy" id="386627"/>
    <lineage>
        <taxon>Eukaryota</taxon>
        <taxon>Fungi</taxon>
        <taxon>Dikarya</taxon>
        <taxon>Ascomycota</taxon>
        <taxon>Pezizomycotina</taxon>
        <taxon>Eurotiomycetes</taxon>
        <taxon>Chaetothyriomycetidae</taxon>
        <taxon>Chaetothyriales</taxon>
        <taxon>Herpotrichiellaceae</taxon>
        <taxon>Cladophialophora</taxon>
    </lineage>
</organism>
<feature type="region of interest" description="Disordered" evidence="2">
    <location>
        <begin position="370"/>
        <end position="404"/>
    </location>
</feature>
<evidence type="ECO:0000256" key="2">
    <source>
        <dbReference type="SAM" id="MobiDB-lite"/>
    </source>
</evidence>
<feature type="region of interest" description="Disordered" evidence="2">
    <location>
        <begin position="1"/>
        <end position="43"/>
    </location>
</feature>
<gene>
    <name evidence="3" type="ORF">H2200_011613</name>
</gene>
<reference evidence="3" key="1">
    <citation type="submission" date="2022-10" db="EMBL/GenBank/DDBJ databases">
        <title>Culturing micro-colonial fungi from biological soil crusts in the Mojave desert and describing Neophaeococcomyces mojavensis, and introducing the new genera and species Taxawa tesnikishii.</title>
        <authorList>
            <person name="Kurbessoian T."/>
            <person name="Stajich J.E."/>
        </authorList>
    </citation>
    <scope>NUCLEOTIDE SEQUENCE</scope>
    <source>
        <strain evidence="3">TK_41</strain>
    </source>
</reference>
<protein>
    <submittedName>
        <fullName evidence="3">Uncharacterized protein</fullName>
    </submittedName>
</protein>
<keyword evidence="1" id="KW-0175">Coiled coil</keyword>
<dbReference type="Proteomes" id="UP001172673">
    <property type="component" value="Unassembled WGS sequence"/>
</dbReference>
<keyword evidence="4" id="KW-1185">Reference proteome</keyword>
<dbReference type="EMBL" id="JAPDRK010000020">
    <property type="protein sequence ID" value="KAJ9604090.1"/>
    <property type="molecule type" value="Genomic_DNA"/>
</dbReference>
<feature type="region of interest" description="Disordered" evidence="2">
    <location>
        <begin position="80"/>
        <end position="107"/>
    </location>
</feature>
<feature type="region of interest" description="Disordered" evidence="2">
    <location>
        <begin position="416"/>
        <end position="483"/>
    </location>
</feature>
<name>A0AA38WZN7_9EURO</name>
<sequence>MDDAHAHPPSPAHSLHARSRSIPPSLRDYRPNNVTPKSAPHTHQQRLLQTRHARFSAQSLSVNGIGSIPFPQLNRSVENESPYFTSPRLNKRDDNDRSARKVEDLSNPTTESAILNEISNFNTYRIGGLKRRAAIPVFEDSPDRHSNPPSVYYDASSDIQAYSVPDSLQDSPSMGLREVSVNLRRPSSGKDSPYSRSVRGNVGRKVSQAKAGFNSNDYIEHIENELQFTKDSLYSPTSQVPWKDKLKKAKEENHRLKKEIESIKASFEFELHQTVERSAEAELTLKRRIKDLEDELEHKQTLIHDLECDREEDRFDQSAQEVLRARIERLEEEKLSLEATNRDMTRRSEVLTQLLALSPTKMQAGIELPTPRRRSTRPMSLIIPRLPSSPGNVTNGSPSRPQSVFASPALAANDYFGGQAPSSPLASSPGPMGHTRSIDSGLGESCGPIASGTGSRRSTLASHASTSPSMDVREHARVGSRSQTVLWHPSKRRPRKFMPGSTQLKPLLLPTFTADNRNTPFTSPITSPIRNLPVQVASHASRHEPASIIQSVADEYSESAYSSPEHIIGRPGPAFQSLEEVFAEDATCFQTTPLKDTSTRLSFSDQLRQHETPIQERNVMPTENGEFPTTSHSHPRVNSWILKTISSLPEDDGRHSHFDSLDSLTLDGDPDIPRPLFSKHRTCSGNKPASSKAASSETPDKPRGRLKTNSSLTSFQLPSALEDRVCTVVRPSIDGPYGQTPANSGAAVGILNPLNEQVATPERRASIRARNPLEMLQYRGVTTRPLATLTIRTVYATLSRYTTCIQGFKRDPLALARRVIANAWRSNWAVFGKLSWWVLGLFIGPRRPPSTQVAWEWENYDGESIADRHCSPALRSHLPESSYPRESHDNLQCTVDDDPRPATGADVSATPNPPTPKDPKAGWGQSLFLWGKFSVAIMLAVGGAVVKGPAEMLRDADERRRSRSDSLTSGVNMVSTTVQAAEALLVDHKTREESRPRRWYCKRELVKHEA</sequence>
<comment type="caution">
    <text evidence="3">The sequence shown here is derived from an EMBL/GenBank/DDBJ whole genome shotgun (WGS) entry which is preliminary data.</text>
</comment>
<feature type="compositionally biased region" description="Polar residues" evidence="2">
    <location>
        <begin position="32"/>
        <end position="43"/>
    </location>
</feature>
<accession>A0AA38WZN7</accession>
<evidence type="ECO:0000313" key="4">
    <source>
        <dbReference type="Proteomes" id="UP001172673"/>
    </source>
</evidence>